<dbReference type="InterPro" id="IPR001173">
    <property type="entry name" value="Glyco_trans_2-like"/>
</dbReference>
<gene>
    <name evidence="2" type="ORF">GWA01_20440</name>
</gene>
<dbReference type="AlphaFoldDB" id="A0A511B1I4"/>
<dbReference type="Gene3D" id="3.90.550.10">
    <property type="entry name" value="Spore Coat Polysaccharide Biosynthesis Protein SpsA, Chain A"/>
    <property type="match status" value="1"/>
</dbReference>
<accession>A0A511B1I4</accession>
<keyword evidence="3" id="KW-1185">Reference proteome</keyword>
<name>A0A511B1I4_9PROT</name>
<dbReference type="InterPro" id="IPR029044">
    <property type="entry name" value="Nucleotide-diphossugar_trans"/>
</dbReference>
<reference evidence="2 3" key="1">
    <citation type="submission" date="2019-07" db="EMBL/GenBank/DDBJ databases">
        <title>Whole genome shotgun sequence of Gluconobacter wancherniae NBRC 103581.</title>
        <authorList>
            <person name="Hosoyama A."/>
            <person name="Uohara A."/>
            <person name="Ohji S."/>
            <person name="Ichikawa N."/>
        </authorList>
    </citation>
    <scope>NUCLEOTIDE SEQUENCE [LARGE SCALE GENOMIC DNA]</scope>
    <source>
        <strain evidence="2 3">NBRC 103581</strain>
    </source>
</reference>
<evidence type="ECO:0000259" key="1">
    <source>
        <dbReference type="Pfam" id="PF00535"/>
    </source>
</evidence>
<evidence type="ECO:0000313" key="3">
    <source>
        <dbReference type="Proteomes" id="UP000321230"/>
    </source>
</evidence>
<comment type="caution">
    <text evidence="2">The sequence shown here is derived from an EMBL/GenBank/DDBJ whole genome shotgun (WGS) entry which is preliminary data.</text>
</comment>
<protein>
    <recommendedName>
        <fullName evidence="1">Glycosyltransferase 2-like domain-containing protein</fullName>
    </recommendedName>
</protein>
<dbReference type="EMBL" id="BJUZ01000002">
    <property type="protein sequence ID" value="GEK94274.1"/>
    <property type="molecule type" value="Genomic_DNA"/>
</dbReference>
<organism evidence="2 3">
    <name type="scientific">Gluconobacter wancherniae NBRC 103581</name>
    <dbReference type="NCBI Taxonomy" id="656744"/>
    <lineage>
        <taxon>Bacteria</taxon>
        <taxon>Pseudomonadati</taxon>
        <taxon>Pseudomonadota</taxon>
        <taxon>Alphaproteobacteria</taxon>
        <taxon>Acetobacterales</taxon>
        <taxon>Acetobacteraceae</taxon>
        <taxon>Gluconobacter</taxon>
    </lineage>
</organism>
<sequence length="436" mass="51082">MFDSSEGKTRNIIKQKKLNGVDVIQIIEVDYQSVSLSRNHGIIQSKGDYIFILDADDLISFSILRKLYCSAINSPIKTIFTPRFKFGFDLSYFIVEYFSSDLINIGDMVCQNLYNARLFSHRSFFENNPYFDIPFQSGYAFEDWLIATEALASGYRFQAVDETAWYYRVRTHSLFRQTIEKTTKQIPKSAFFDYKIFLREYEITRKIASLPTGIGREVLNNSFQMELMGRANSIDPAILPYNFYHYSTGAFNNATTGITGHAYAKICRIKNNKNFNDIFFLSCINFPYDFFDVFFQTNQSTKVAFFTLEDELNVEKIRKYYPGITIINFESLTPGIDYKDRDIIIIKILQNQSTTTKLHFFPAEFSYNIYEKFHIIFNNQCFYYSLRNLKDHEKLRELEFLNALRSTSHETLKQQEEIKMTMRILLSNGTPPASRE</sequence>
<dbReference type="SUPFAM" id="SSF53448">
    <property type="entry name" value="Nucleotide-diphospho-sugar transferases"/>
    <property type="match status" value="1"/>
</dbReference>
<dbReference type="CDD" id="cd00761">
    <property type="entry name" value="Glyco_tranf_GTA_type"/>
    <property type="match status" value="1"/>
</dbReference>
<dbReference type="Proteomes" id="UP000321230">
    <property type="component" value="Unassembled WGS sequence"/>
</dbReference>
<feature type="domain" description="Glycosyltransferase 2-like" evidence="1">
    <location>
        <begin position="3"/>
        <end position="68"/>
    </location>
</feature>
<evidence type="ECO:0000313" key="2">
    <source>
        <dbReference type="EMBL" id="GEK94274.1"/>
    </source>
</evidence>
<proteinExistence type="predicted"/>
<dbReference type="Pfam" id="PF00535">
    <property type="entry name" value="Glycos_transf_2"/>
    <property type="match status" value="1"/>
</dbReference>